<dbReference type="RefSeq" id="WP_345612327.1">
    <property type="nucleotide sequence ID" value="NZ_BAABJO010000045.1"/>
</dbReference>
<gene>
    <name evidence="3" type="ORF">GCM10023320_76780</name>
</gene>
<keyword evidence="4" id="KW-1185">Reference proteome</keyword>
<organism evidence="3 4">
    <name type="scientific">Pseudonocardia adelaidensis</name>
    <dbReference type="NCBI Taxonomy" id="648754"/>
    <lineage>
        <taxon>Bacteria</taxon>
        <taxon>Bacillati</taxon>
        <taxon>Actinomycetota</taxon>
        <taxon>Actinomycetes</taxon>
        <taxon>Pseudonocardiales</taxon>
        <taxon>Pseudonocardiaceae</taxon>
        <taxon>Pseudonocardia</taxon>
    </lineage>
</organism>
<evidence type="ECO:0000313" key="3">
    <source>
        <dbReference type="EMBL" id="GAA5139929.1"/>
    </source>
</evidence>
<sequence length="249" mass="25876">MGHFEGKTAIVTGGAMGLGGATVERFAAEGANVVIADVNTEAATTLAKQLGGTTIHLPLDVRDPKAWAEVVAETEKRFGTVDILVNNAGVVDTGPFEEWTAERIQRLLDVNLLGVFHGIQAVLPGMKRAGGGSIVNIGSAGALEGFPQMSGYGASKWAVRGFSKIVALELGQYGIRVNSIHPGQFQTPMTSQVTFSTDHVALNRLGQPDEVADVVLFLAGDASRFITGADVSVDGGQTAGNAAYQGVPE</sequence>
<evidence type="ECO:0000313" key="4">
    <source>
        <dbReference type="Proteomes" id="UP001500804"/>
    </source>
</evidence>
<dbReference type="PRINTS" id="PR00080">
    <property type="entry name" value="SDRFAMILY"/>
</dbReference>
<dbReference type="NCBIfam" id="NF005559">
    <property type="entry name" value="PRK07231.1"/>
    <property type="match status" value="1"/>
</dbReference>
<evidence type="ECO:0000256" key="1">
    <source>
        <dbReference type="ARBA" id="ARBA00006484"/>
    </source>
</evidence>
<dbReference type="SUPFAM" id="SSF51735">
    <property type="entry name" value="NAD(P)-binding Rossmann-fold domains"/>
    <property type="match status" value="1"/>
</dbReference>
<dbReference type="EMBL" id="BAABJO010000045">
    <property type="protein sequence ID" value="GAA5139929.1"/>
    <property type="molecule type" value="Genomic_DNA"/>
</dbReference>
<evidence type="ECO:0000256" key="2">
    <source>
        <dbReference type="ARBA" id="ARBA00023002"/>
    </source>
</evidence>
<dbReference type="PRINTS" id="PR00081">
    <property type="entry name" value="GDHRDH"/>
</dbReference>
<dbReference type="Proteomes" id="UP001500804">
    <property type="component" value="Unassembled WGS sequence"/>
</dbReference>
<dbReference type="PROSITE" id="PS00061">
    <property type="entry name" value="ADH_SHORT"/>
    <property type="match status" value="1"/>
</dbReference>
<accession>A0ABP9P418</accession>
<comment type="caution">
    <text evidence="3">The sequence shown here is derived from an EMBL/GenBank/DDBJ whole genome shotgun (WGS) entry which is preliminary data.</text>
</comment>
<proteinExistence type="inferred from homology"/>
<dbReference type="PANTHER" id="PTHR24321:SF8">
    <property type="entry name" value="ESTRADIOL 17-BETA-DEHYDROGENASE 8-RELATED"/>
    <property type="match status" value="1"/>
</dbReference>
<dbReference type="InterPro" id="IPR002347">
    <property type="entry name" value="SDR_fam"/>
</dbReference>
<comment type="similarity">
    <text evidence="1">Belongs to the short-chain dehydrogenases/reductases (SDR) family.</text>
</comment>
<dbReference type="InterPro" id="IPR036291">
    <property type="entry name" value="NAD(P)-bd_dom_sf"/>
</dbReference>
<dbReference type="InterPro" id="IPR020904">
    <property type="entry name" value="Sc_DH/Rdtase_CS"/>
</dbReference>
<dbReference type="Pfam" id="PF13561">
    <property type="entry name" value="adh_short_C2"/>
    <property type="match status" value="1"/>
</dbReference>
<dbReference type="Gene3D" id="3.40.50.720">
    <property type="entry name" value="NAD(P)-binding Rossmann-like Domain"/>
    <property type="match status" value="1"/>
</dbReference>
<dbReference type="PANTHER" id="PTHR24321">
    <property type="entry name" value="DEHYDROGENASES, SHORT CHAIN"/>
    <property type="match status" value="1"/>
</dbReference>
<protein>
    <submittedName>
        <fullName evidence="3">Glucose 1-dehydrogenase</fullName>
    </submittedName>
</protein>
<reference evidence="4" key="1">
    <citation type="journal article" date="2019" name="Int. J. Syst. Evol. Microbiol.">
        <title>The Global Catalogue of Microorganisms (GCM) 10K type strain sequencing project: providing services to taxonomists for standard genome sequencing and annotation.</title>
        <authorList>
            <consortium name="The Broad Institute Genomics Platform"/>
            <consortium name="The Broad Institute Genome Sequencing Center for Infectious Disease"/>
            <person name="Wu L."/>
            <person name="Ma J."/>
        </authorList>
    </citation>
    <scope>NUCLEOTIDE SEQUENCE [LARGE SCALE GENOMIC DNA]</scope>
    <source>
        <strain evidence="4">JCM 18302</strain>
    </source>
</reference>
<name>A0ABP9P418_9PSEU</name>
<keyword evidence="2" id="KW-0560">Oxidoreductase</keyword>